<dbReference type="Pfam" id="PF03772">
    <property type="entry name" value="Competence"/>
    <property type="match status" value="1"/>
</dbReference>
<protein>
    <submittedName>
        <fullName evidence="8">DNA internalization-related competence protein ComEC/Rec2</fullName>
    </submittedName>
</protein>
<dbReference type="Proteomes" id="UP000001369">
    <property type="component" value="Chromosome"/>
</dbReference>
<keyword evidence="2" id="KW-1003">Cell membrane</keyword>
<feature type="transmembrane region" description="Helical" evidence="6">
    <location>
        <begin position="332"/>
        <end position="352"/>
    </location>
</feature>
<accession>C1DX18</accession>
<dbReference type="GO" id="GO:0005886">
    <property type="term" value="C:plasma membrane"/>
    <property type="evidence" value="ECO:0007669"/>
    <property type="project" value="UniProtKB-SubCell"/>
</dbReference>
<gene>
    <name evidence="8" type="ordered locus">SULAZ_1697</name>
</gene>
<dbReference type="HOGENOM" id="CLU_033992_0_0_0"/>
<dbReference type="RefSeq" id="WP_012674477.1">
    <property type="nucleotide sequence ID" value="NC_012438.1"/>
</dbReference>
<comment type="subcellular location">
    <subcellularLocation>
        <location evidence="1">Cell membrane</location>
        <topology evidence="1">Multi-pass membrane protein</topology>
    </subcellularLocation>
</comment>
<dbReference type="PANTHER" id="PTHR30619:SF1">
    <property type="entry name" value="RECOMBINATION PROTEIN 2"/>
    <property type="match status" value="1"/>
</dbReference>
<dbReference type="NCBIfam" id="TIGR00360">
    <property type="entry name" value="ComEC_N-term"/>
    <property type="match status" value="1"/>
</dbReference>
<feature type="transmembrane region" description="Helical" evidence="6">
    <location>
        <begin position="420"/>
        <end position="438"/>
    </location>
</feature>
<evidence type="ECO:0000313" key="9">
    <source>
        <dbReference type="Proteomes" id="UP000001369"/>
    </source>
</evidence>
<keyword evidence="9" id="KW-1185">Reference proteome</keyword>
<dbReference type="InterPro" id="IPR004477">
    <property type="entry name" value="ComEC_N"/>
</dbReference>
<evidence type="ECO:0000256" key="6">
    <source>
        <dbReference type="SAM" id="Phobius"/>
    </source>
</evidence>
<feature type="transmembrane region" description="Helical" evidence="6">
    <location>
        <begin position="43"/>
        <end position="63"/>
    </location>
</feature>
<dbReference type="InterPro" id="IPR052159">
    <property type="entry name" value="Competence_DNA_uptake"/>
</dbReference>
<evidence type="ECO:0000313" key="8">
    <source>
        <dbReference type="EMBL" id="ACN99159.1"/>
    </source>
</evidence>
<name>C1DX18_SULAA</name>
<feature type="transmembrane region" description="Helical" evidence="6">
    <location>
        <begin position="302"/>
        <end position="320"/>
    </location>
</feature>
<dbReference type="eggNOG" id="COG0658">
    <property type="taxonomic scope" value="Bacteria"/>
</dbReference>
<feature type="transmembrane region" description="Helical" evidence="6">
    <location>
        <begin position="209"/>
        <end position="234"/>
    </location>
</feature>
<dbReference type="AlphaFoldDB" id="C1DX18"/>
<keyword evidence="5 6" id="KW-0472">Membrane</keyword>
<evidence type="ECO:0000259" key="7">
    <source>
        <dbReference type="Pfam" id="PF03772"/>
    </source>
</evidence>
<evidence type="ECO:0000256" key="1">
    <source>
        <dbReference type="ARBA" id="ARBA00004651"/>
    </source>
</evidence>
<organism evidence="8 9">
    <name type="scientific">Sulfurihydrogenibium azorense (strain DSM 15241 / OCM 825 / Az-Fu1)</name>
    <dbReference type="NCBI Taxonomy" id="204536"/>
    <lineage>
        <taxon>Bacteria</taxon>
        <taxon>Pseudomonadati</taxon>
        <taxon>Aquificota</taxon>
        <taxon>Aquificia</taxon>
        <taxon>Aquificales</taxon>
        <taxon>Hydrogenothermaceae</taxon>
        <taxon>Sulfurihydrogenibium</taxon>
    </lineage>
</organism>
<dbReference type="OrthoDB" id="9761531at2"/>
<evidence type="ECO:0000256" key="2">
    <source>
        <dbReference type="ARBA" id="ARBA00022475"/>
    </source>
</evidence>
<dbReference type="PANTHER" id="PTHR30619">
    <property type="entry name" value="DNA INTERNALIZATION/COMPETENCE PROTEIN COMEC/REC2"/>
    <property type="match status" value="1"/>
</dbReference>
<keyword evidence="4 6" id="KW-1133">Transmembrane helix</keyword>
<evidence type="ECO:0000256" key="3">
    <source>
        <dbReference type="ARBA" id="ARBA00022692"/>
    </source>
</evidence>
<evidence type="ECO:0000256" key="4">
    <source>
        <dbReference type="ARBA" id="ARBA00022989"/>
    </source>
</evidence>
<feature type="domain" description="ComEC/Rec2-related protein" evidence="7">
    <location>
        <begin position="188"/>
        <end position="438"/>
    </location>
</feature>
<feature type="transmembrane region" description="Helical" evidence="6">
    <location>
        <begin position="240"/>
        <end position="264"/>
    </location>
</feature>
<dbReference type="KEGG" id="saf:SULAZ_1697"/>
<dbReference type="EMBL" id="CP001229">
    <property type="protein sequence ID" value="ACN99159.1"/>
    <property type="molecule type" value="Genomic_DNA"/>
</dbReference>
<dbReference type="STRING" id="204536.SULAZ_1697"/>
<reference evidence="8 9" key="1">
    <citation type="journal article" date="2009" name="J. Bacteriol.">
        <title>Complete and draft genome sequences of six members of the Aquificales.</title>
        <authorList>
            <person name="Reysenbach A.L."/>
            <person name="Hamamura N."/>
            <person name="Podar M."/>
            <person name="Griffiths E."/>
            <person name="Ferreira S."/>
            <person name="Hochstein R."/>
            <person name="Heidelberg J."/>
            <person name="Johnson J."/>
            <person name="Mead D."/>
            <person name="Pohorille A."/>
            <person name="Sarmiento M."/>
            <person name="Schweighofer K."/>
            <person name="Seshadri R."/>
            <person name="Voytek M.A."/>
        </authorList>
    </citation>
    <scope>NUCLEOTIDE SEQUENCE [LARGE SCALE GENOMIC DNA]</scope>
    <source>
        <strain evidence="9">Az-Fu1 / DSM 15241 / OCM 825</strain>
    </source>
</reference>
<feature type="transmembrane region" description="Helical" evidence="6">
    <location>
        <begin position="445"/>
        <end position="463"/>
    </location>
</feature>
<evidence type="ECO:0000256" key="5">
    <source>
        <dbReference type="ARBA" id="ARBA00023136"/>
    </source>
</evidence>
<sequence>MIYPWLFTLITFVLGILLNQKLNLSVSLVVPVLVFLLSVVFKGYLRYIVLNVGVFLLAFSVSYKEKIDSFEIKNPSFFECRVVSFPNEYKTSKSFDCKVISSDYQQLKGKSIKVYSKEEDIYFFTRLAFFGKGKVEDGEVKVSTIKNFVIVDNSDNPLYSFFKLKDNLIKNYGLHRLNNETFATGTALIFGERRYIDYSIYKPFLETGLAHLIAISGSHIAILFFSLNFILFFLNERVRYSVIAFILPFYAVFTGFGIPVVRSVFMALFFIFSKFFYLKSNSLNILFFTAFVFLLISPDSLFSMSFQLSFMAVLGIILGIEVFKDYNNFVKLLGVSLFATLFTAPIVLYYFYNFSPTGIIATPIASLPLYPLLTLSVFNIFTGFNVDFLVKFMDFFGMIFIEVVKFFSSLGFYYTGFSPSLWVVGLYFVVILTVFLLKIRPVEKVLVSCFAFVVFLFLSKSDLRPKIYTIKTKVYPVVFVAREGKCYLFTDFEYRMALNLLRKEGCRVSYLLTENTEKFSDDFVLNFDRIITYTYQVNVDDVRFKKWVEPYLVINGREYFLKNDDRVIFLD</sequence>
<feature type="transmembrane region" description="Helical" evidence="6">
    <location>
        <begin position="276"/>
        <end position="296"/>
    </location>
</feature>
<feature type="transmembrane region" description="Helical" evidence="6">
    <location>
        <begin position="358"/>
        <end position="381"/>
    </location>
</feature>
<keyword evidence="3 6" id="KW-0812">Transmembrane</keyword>
<proteinExistence type="predicted"/>